<reference evidence="1" key="1">
    <citation type="submission" date="2021-04" db="EMBL/GenBank/DDBJ databases">
        <authorList>
            <person name="Postec A."/>
        </authorList>
    </citation>
    <scope>NUCLEOTIDE SEQUENCE</scope>
    <source>
        <strain evidence="1">F1F22</strain>
    </source>
</reference>
<evidence type="ECO:0000313" key="1">
    <source>
        <dbReference type="EMBL" id="URA10391.1"/>
    </source>
</evidence>
<organism evidence="1 2">
    <name type="scientific">Thermospira aquatica</name>
    <dbReference type="NCBI Taxonomy" id="2828656"/>
    <lineage>
        <taxon>Bacteria</taxon>
        <taxon>Pseudomonadati</taxon>
        <taxon>Spirochaetota</taxon>
        <taxon>Spirochaetia</taxon>
        <taxon>Brevinematales</taxon>
        <taxon>Thermospiraceae</taxon>
        <taxon>Thermospira</taxon>
    </lineage>
</organism>
<dbReference type="AlphaFoldDB" id="A0AAX3BDT0"/>
<keyword evidence="2" id="KW-1185">Reference proteome</keyword>
<name>A0AAX3BDT0_9SPIR</name>
<gene>
    <name evidence="1" type="ORF">KDW03_00890</name>
</gene>
<accession>A0AAX3BDT0</accession>
<dbReference type="RefSeq" id="WP_271435521.1">
    <property type="nucleotide sequence ID" value="NZ_CP073355.1"/>
</dbReference>
<dbReference type="Proteomes" id="UP001056539">
    <property type="component" value="Chromosome"/>
</dbReference>
<proteinExistence type="predicted"/>
<evidence type="ECO:0000313" key="2">
    <source>
        <dbReference type="Proteomes" id="UP001056539"/>
    </source>
</evidence>
<reference evidence="1" key="2">
    <citation type="submission" date="2022-06" db="EMBL/GenBank/DDBJ databases">
        <title>Thermospira aquatica gen. nov., sp. nov.</title>
        <authorList>
            <person name="Ben Ali Gam Z."/>
            <person name="Labat M."/>
        </authorList>
    </citation>
    <scope>NUCLEOTIDE SEQUENCE</scope>
    <source>
        <strain evidence="1">F1F22</strain>
    </source>
</reference>
<protein>
    <submittedName>
        <fullName evidence="1">Uncharacterized protein</fullName>
    </submittedName>
</protein>
<dbReference type="KEGG" id="taqu:KDW03_00890"/>
<sequence>MKKVLMLFFLLPYSMWALLVLSNEYLAIYHDESKAAFYIKTIEGDPRSPADNNAYLLYNKFPPTTIATIRMNNENIIFGSDQGNYEQRPKIMSNAIITLWAVKGVAIEQILSFAPNPVTGLSNHVRISYRLKNNTKQKFSVGLRLLLDVYLKESGVSSFGIPGKGWVSRETAFYQESIPDYWYAVSADNALKVRGSLKGLELTLPSQVIFASWNKLYDNLWDVPLNTSQNLKPSSQYSGAVALYYNPVTLGPGQSMLIHSLYGIHTEESFTTNNLLLSLVLPEEVKAPPVQVSADLTYTGAVPLDSLHFTLTLPKGFTLAEGDTNTIAYLKVLPGESRKAYWNLQRSGTIVGNFPVKVTVTALADGTTNTITGTKNFFINYREVSSLIVETNIPIPETSTNQRETNVPIVPTLSTPIPATNAIFLTNTIHITNHITNLTIQTYPPHVLQKIHEIQTISRLIEELTREYALWLSIYRNSDRISQESMGELERRIRYYEEQIRLLSQTNTFSSGSNK</sequence>
<dbReference type="EMBL" id="CP073355">
    <property type="protein sequence ID" value="URA10391.1"/>
    <property type="molecule type" value="Genomic_DNA"/>
</dbReference>